<accession>A0A3E2GSF1</accession>
<feature type="non-terminal residue" evidence="1">
    <location>
        <position position="1"/>
    </location>
</feature>
<dbReference type="AlphaFoldDB" id="A0A3E2GSF1"/>
<reference evidence="1 2" key="1">
    <citation type="submission" date="2018-05" db="EMBL/GenBank/DDBJ databases">
        <title>Draft genome sequence of Scytalidium lignicola DSM 105466, a ubiquitous saprotrophic fungus.</title>
        <authorList>
            <person name="Buettner E."/>
            <person name="Gebauer A.M."/>
            <person name="Hofrichter M."/>
            <person name="Liers C."/>
            <person name="Kellner H."/>
        </authorList>
    </citation>
    <scope>NUCLEOTIDE SEQUENCE [LARGE SCALE GENOMIC DNA]</scope>
    <source>
        <strain evidence="1 2">DSM 105466</strain>
    </source>
</reference>
<dbReference type="OrthoDB" id="4777915at2759"/>
<dbReference type="Proteomes" id="UP000258309">
    <property type="component" value="Unassembled WGS sequence"/>
</dbReference>
<organism evidence="1 2">
    <name type="scientific">Scytalidium lignicola</name>
    <name type="common">Hyphomycete</name>
    <dbReference type="NCBI Taxonomy" id="5539"/>
    <lineage>
        <taxon>Eukaryota</taxon>
        <taxon>Fungi</taxon>
        <taxon>Dikarya</taxon>
        <taxon>Ascomycota</taxon>
        <taxon>Pezizomycotina</taxon>
        <taxon>Leotiomycetes</taxon>
        <taxon>Leotiomycetes incertae sedis</taxon>
        <taxon>Scytalidium</taxon>
    </lineage>
</organism>
<gene>
    <name evidence="1" type="ORF">B7463_g12299</name>
</gene>
<evidence type="ECO:0000313" key="1">
    <source>
        <dbReference type="EMBL" id="RFU24039.1"/>
    </source>
</evidence>
<feature type="non-terminal residue" evidence="1">
    <location>
        <position position="328"/>
    </location>
</feature>
<protein>
    <submittedName>
        <fullName evidence="1">Uncharacterized protein</fullName>
    </submittedName>
</protein>
<proteinExistence type="predicted"/>
<keyword evidence="2" id="KW-1185">Reference proteome</keyword>
<sequence>MPLTAVQLRELWQKAISFPDQLTEDEKQELRGEPSILIKNANILKISGLTPSKFMAKAARDPEALTDAESQLIVDRFYIYSSGNERWDANTLARERSEEDRALWSRARKVIHNPERAEIFRNIGLIVSRKSREKNLAHQAEFRVADFNKGPKWIEKVIGLDSWGFVAFRGASITRSNQEWDRYLSYAQLPCASGFVLIQGCGMINRTKRYDWAEEVIDNTDHLALLQNFLNLEEWVWAYDVNFEPDLSAFTSSSEEEYQGRLRVDLRCLFTWFYAVRATEKYPMKKLWEMAQVQRGKRWYVEAQGGSYHSQLVLLEPGTTRGRYTAEL</sequence>
<name>A0A3E2GSF1_SCYLI</name>
<dbReference type="EMBL" id="NCSJ02000526">
    <property type="protein sequence ID" value="RFU24039.1"/>
    <property type="molecule type" value="Genomic_DNA"/>
</dbReference>
<evidence type="ECO:0000313" key="2">
    <source>
        <dbReference type="Proteomes" id="UP000258309"/>
    </source>
</evidence>
<comment type="caution">
    <text evidence="1">The sequence shown here is derived from an EMBL/GenBank/DDBJ whole genome shotgun (WGS) entry which is preliminary data.</text>
</comment>
<dbReference type="OMA" id="MQANTTK"/>